<keyword evidence="2 8" id="KW-0963">Cytoplasm</keyword>
<dbReference type="InterPro" id="IPR004087">
    <property type="entry name" value="KH_dom"/>
</dbReference>
<dbReference type="InterPro" id="IPR003029">
    <property type="entry name" value="S1_domain"/>
</dbReference>
<dbReference type="PROSITE" id="PS50084">
    <property type="entry name" value="KH_TYPE_1"/>
    <property type="match status" value="1"/>
</dbReference>
<dbReference type="PANTHER" id="PTHR11252:SF0">
    <property type="entry name" value="POLYRIBONUCLEOTIDE NUCLEOTIDYLTRANSFERASE 1, MITOCHONDRIAL"/>
    <property type="match status" value="1"/>
</dbReference>
<dbReference type="FunCoup" id="D4H7X3">
    <property type="interactions" value="520"/>
</dbReference>
<dbReference type="Pfam" id="PF00575">
    <property type="entry name" value="S1"/>
    <property type="match status" value="1"/>
</dbReference>
<dbReference type="EC" id="2.7.7.8" evidence="8"/>
<evidence type="ECO:0000256" key="3">
    <source>
        <dbReference type="ARBA" id="ARBA00022679"/>
    </source>
</evidence>
<evidence type="ECO:0000256" key="1">
    <source>
        <dbReference type="ARBA" id="ARBA00007404"/>
    </source>
</evidence>
<gene>
    <name evidence="8" type="primary">pnp</name>
    <name evidence="10" type="ordered locus">Dacet_1350</name>
</gene>
<dbReference type="Gene3D" id="3.30.230.70">
    <property type="entry name" value="GHMP Kinase, N-terminal domain"/>
    <property type="match status" value="2"/>
</dbReference>
<dbReference type="EMBL" id="CP001968">
    <property type="protein sequence ID" value="ADD68122.1"/>
    <property type="molecule type" value="Genomic_DNA"/>
</dbReference>
<accession>D4H7X3</accession>
<comment type="similarity">
    <text evidence="1 8">Belongs to the polyribonucleotide nucleotidyltransferase family.</text>
</comment>
<dbReference type="GO" id="GO:0004654">
    <property type="term" value="F:polyribonucleotide nucleotidyltransferase activity"/>
    <property type="evidence" value="ECO:0007669"/>
    <property type="project" value="UniProtKB-UniRule"/>
</dbReference>
<dbReference type="CDD" id="cd02393">
    <property type="entry name" value="KH-I_PNPase"/>
    <property type="match status" value="1"/>
</dbReference>
<feature type="binding site" evidence="8">
    <location>
        <position position="498"/>
    </location>
    <ligand>
        <name>Mg(2+)</name>
        <dbReference type="ChEBI" id="CHEBI:18420"/>
    </ligand>
</feature>
<evidence type="ECO:0000259" key="9">
    <source>
        <dbReference type="PROSITE" id="PS50126"/>
    </source>
</evidence>
<dbReference type="InterPro" id="IPR015848">
    <property type="entry name" value="PNPase_PH_RNA-bd_bac/org-type"/>
</dbReference>
<feature type="domain" description="S1 motif" evidence="9">
    <location>
        <begin position="628"/>
        <end position="696"/>
    </location>
</feature>
<dbReference type="Pfam" id="PF03725">
    <property type="entry name" value="RNase_PH_C"/>
    <property type="match status" value="1"/>
</dbReference>
<dbReference type="STRING" id="522772.Dacet_1350"/>
<evidence type="ECO:0000256" key="2">
    <source>
        <dbReference type="ARBA" id="ARBA00022490"/>
    </source>
</evidence>
<dbReference type="AlphaFoldDB" id="D4H7X3"/>
<keyword evidence="3 8" id="KW-0808">Transferase</keyword>
<dbReference type="KEGG" id="dap:Dacet_1350"/>
<evidence type="ECO:0000256" key="7">
    <source>
        <dbReference type="ARBA" id="ARBA00022884"/>
    </source>
</evidence>
<dbReference type="GO" id="GO:0006402">
    <property type="term" value="P:mRNA catabolic process"/>
    <property type="evidence" value="ECO:0007669"/>
    <property type="project" value="UniProtKB-UniRule"/>
</dbReference>
<keyword evidence="6 8" id="KW-0460">Magnesium</keyword>
<dbReference type="InParanoid" id="D4H7X3"/>
<dbReference type="RefSeq" id="WP_013010644.1">
    <property type="nucleotide sequence ID" value="NC_013943.1"/>
</dbReference>
<dbReference type="GO" id="GO:0006396">
    <property type="term" value="P:RNA processing"/>
    <property type="evidence" value="ECO:0007669"/>
    <property type="project" value="InterPro"/>
</dbReference>
<dbReference type="GO" id="GO:0005829">
    <property type="term" value="C:cytosol"/>
    <property type="evidence" value="ECO:0007669"/>
    <property type="project" value="TreeGrafter"/>
</dbReference>
<dbReference type="NCBIfam" id="TIGR03591">
    <property type="entry name" value="polynuc_phos"/>
    <property type="match status" value="1"/>
</dbReference>
<dbReference type="CDD" id="cd11364">
    <property type="entry name" value="RNase_PH_PNPase_2"/>
    <property type="match status" value="1"/>
</dbReference>
<dbReference type="FunFam" id="3.30.230.70:FF:000001">
    <property type="entry name" value="Polyribonucleotide nucleotidyltransferase"/>
    <property type="match status" value="1"/>
</dbReference>
<name>D4H7X3_DENA2</name>
<dbReference type="InterPro" id="IPR027408">
    <property type="entry name" value="PNPase/RNase_PH_dom_sf"/>
</dbReference>
<dbReference type="Pfam" id="PF01138">
    <property type="entry name" value="RNase_PH"/>
    <property type="match status" value="2"/>
</dbReference>
<dbReference type="InterPro" id="IPR036612">
    <property type="entry name" value="KH_dom_type_1_sf"/>
</dbReference>
<evidence type="ECO:0000256" key="8">
    <source>
        <dbReference type="HAMAP-Rule" id="MF_01595"/>
    </source>
</evidence>
<dbReference type="InterPro" id="IPR036345">
    <property type="entry name" value="ExoRNase_PH_dom2_sf"/>
</dbReference>
<dbReference type="HAMAP" id="MF_01595">
    <property type="entry name" value="PNPase"/>
    <property type="match status" value="1"/>
</dbReference>
<dbReference type="InterPro" id="IPR020568">
    <property type="entry name" value="Ribosomal_Su5_D2-typ_SF"/>
</dbReference>
<dbReference type="InterPro" id="IPR015847">
    <property type="entry name" value="ExoRNase_PH_dom2"/>
</dbReference>
<dbReference type="SUPFAM" id="SSF50249">
    <property type="entry name" value="Nucleic acid-binding proteins"/>
    <property type="match status" value="1"/>
</dbReference>
<dbReference type="FunFam" id="3.30.230.70:FF:000002">
    <property type="entry name" value="Polyribonucleotide nucleotidyltransferase"/>
    <property type="match status" value="1"/>
</dbReference>
<dbReference type="FunFam" id="2.40.50.140:FF:000189">
    <property type="entry name" value="Polyribonucleotide nucleotidyltransferase, putative"/>
    <property type="match status" value="1"/>
</dbReference>
<protein>
    <recommendedName>
        <fullName evidence="8">Polyribonucleotide nucleotidyltransferase</fullName>
        <ecNumber evidence="8">2.7.7.8</ecNumber>
    </recommendedName>
    <alternativeName>
        <fullName evidence="8">Polynucleotide phosphorylase</fullName>
        <shortName evidence="8">PNPase</shortName>
    </alternativeName>
</protein>
<sequence>MEKNIHEFPITLSEDSAEMIFETGWKAKQANGSIWMKQGGTVVLVTAAGKKTASENQGFFPLTVNYIEKFYAAGKIPGGFFKREAKPTDNETLTSRLIDRPLRPMFPDGFRNETQVIAHVVSYDGVNSPDMLAMNGASAALMISDIPFNGPIAGVRVGRLDGKLIINPPADRLEELDMNIILAGTDDAIVMVEAGMSVVSEAEVIEALQFGHDNIKKLVAKQNEMVAALGKEKFEYTSFCVADELVDEAMAELSDKLKEALVIPAKLEKYEALDKIGEEYLEAMKEKLGEDDFDAELYKNIYHEVEKKAFRDFTIDTKTRIDGRSYTDIRDIDIETRLLPMAHGSGLFTRGETQALVVATLGTKTDTQILDTIYGDGKKRFMLHYNFPPFCVGEVGFLRGPGRREIGHGALAERSLAQVLPDADDFPYTIRIVSEVLESNGSSSMATVCGGCLALMDAGVPIKSPVAGVAMGLIYEGADRFAVLSDILGTEDHLGDMDFKVTGTKDGITALQMDIKIEGLSQELLETALGQAKEARMYILGKMTDHMPVPNEELAPTAPRYVTMKINPEKIGMVIGPGGKMIKSIIEESGAAIDIDDTGTINIFAADKASIEIAVRRVNEIVAEVEDGAVYDATVKKMMEYGAFVELIPGQEALLHVSQYSHERINSIADYLNVGDKVQVKVVGKDPNGRFKLSRKVLLERPKKEEEKDGE</sequence>
<dbReference type="PIRSF" id="PIRSF005499">
    <property type="entry name" value="PNPase"/>
    <property type="match status" value="1"/>
</dbReference>
<dbReference type="Proteomes" id="UP000002012">
    <property type="component" value="Chromosome"/>
</dbReference>
<evidence type="ECO:0000313" key="11">
    <source>
        <dbReference type="Proteomes" id="UP000002012"/>
    </source>
</evidence>
<evidence type="ECO:0000256" key="5">
    <source>
        <dbReference type="ARBA" id="ARBA00022723"/>
    </source>
</evidence>
<dbReference type="OrthoDB" id="9804305at2"/>
<dbReference type="Gene3D" id="3.30.1370.10">
    <property type="entry name" value="K Homology domain, type 1"/>
    <property type="match status" value="1"/>
</dbReference>
<evidence type="ECO:0000256" key="4">
    <source>
        <dbReference type="ARBA" id="ARBA00022695"/>
    </source>
</evidence>
<dbReference type="PaxDb" id="522772-Dacet_1350"/>
<comment type="cofactor">
    <cofactor evidence="8">
        <name>Mg(2+)</name>
        <dbReference type="ChEBI" id="CHEBI:18420"/>
    </cofactor>
</comment>
<dbReference type="SUPFAM" id="SSF55666">
    <property type="entry name" value="Ribonuclease PH domain 2-like"/>
    <property type="match status" value="2"/>
</dbReference>
<dbReference type="PANTHER" id="PTHR11252">
    <property type="entry name" value="POLYRIBONUCLEOTIDE NUCLEOTIDYLTRANSFERASE"/>
    <property type="match status" value="1"/>
</dbReference>
<keyword evidence="7 8" id="KW-0694">RNA-binding</keyword>
<organism evidence="10 11">
    <name type="scientific">Denitrovibrio acetiphilus (strain DSM 12809 / NBRC 114555 / N2460)</name>
    <dbReference type="NCBI Taxonomy" id="522772"/>
    <lineage>
        <taxon>Bacteria</taxon>
        <taxon>Pseudomonadati</taxon>
        <taxon>Deferribacterota</taxon>
        <taxon>Deferribacteres</taxon>
        <taxon>Deferribacterales</taxon>
        <taxon>Geovibrionaceae</taxon>
        <taxon>Denitrovibrio</taxon>
    </lineage>
</organism>
<dbReference type="SMART" id="SM00322">
    <property type="entry name" value="KH"/>
    <property type="match status" value="1"/>
</dbReference>
<evidence type="ECO:0000256" key="6">
    <source>
        <dbReference type="ARBA" id="ARBA00022842"/>
    </source>
</evidence>
<feature type="binding site" evidence="8">
    <location>
        <position position="492"/>
    </location>
    <ligand>
        <name>Mg(2+)</name>
        <dbReference type="ChEBI" id="CHEBI:18420"/>
    </ligand>
</feature>
<dbReference type="NCBIfam" id="NF008805">
    <property type="entry name" value="PRK11824.1"/>
    <property type="match status" value="1"/>
</dbReference>
<dbReference type="Pfam" id="PF00013">
    <property type="entry name" value="KH_1"/>
    <property type="match status" value="1"/>
</dbReference>
<comment type="function">
    <text evidence="8">Involved in mRNA degradation. Catalyzes the phosphorolysis of single-stranded polyribonucleotides processively in the 3'- to 5'-direction.</text>
</comment>
<keyword evidence="11" id="KW-1185">Reference proteome</keyword>
<proteinExistence type="inferred from homology"/>
<dbReference type="Pfam" id="PF03726">
    <property type="entry name" value="PNPase"/>
    <property type="match status" value="1"/>
</dbReference>
<dbReference type="SMART" id="SM00316">
    <property type="entry name" value="S1"/>
    <property type="match status" value="1"/>
</dbReference>
<reference evidence="10 11" key="1">
    <citation type="journal article" date="2010" name="Stand. Genomic Sci.">
        <title>Complete genome sequence of Denitrovibrio acetiphilus type strain (N2460).</title>
        <authorList>
            <person name="Kiss H."/>
            <person name="Lang E."/>
            <person name="Lapidus A."/>
            <person name="Copeland A."/>
            <person name="Nolan M."/>
            <person name="Glavina Del Rio T."/>
            <person name="Chen F."/>
            <person name="Lucas S."/>
            <person name="Tice H."/>
            <person name="Cheng J.F."/>
            <person name="Han C."/>
            <person name="Goodwin L."/>
            <person name="Pitluck S."/>
            <person name="Liolios K."/>
            <person name="Pati A."/>
            <person name="Ivanova N."/>
            <person name="Mavromatis K."/>
            <person name="Chen A."/>
            <person name="Palaniappan K."/>
            <person name="Land M."/>
            <person name="Hauser L."/>
            <person name="Chang Y.J."/>
            <person name="Jeffries C.D."/>
            <person name="Detter J.C."/>
            <person name="Brettin T."/>
            <person name="Spring S."/>
            <person name="Rohde M."/>
            <person name="Goker M."/>
            <person name="Woyke T."/>
            <person name="Bristow J."/>
            <person name="Eisen J.A."/>
            <person name="Markowitz V."/>
            <person name="Hugenholtz P."/>
            <person name="Kyrpides N.C."/>
            <person name="Klenk H.P."/>
        </authorList>
    </citation>
    <scope>NUCLEOTIDE SEQUENCE [LARGE SCALE GENOMIC DNA]</scope>
    <source>
        <strain evidence="11">DSM 12809 / NBRC 114555 / N2460</strain>
    </source>
</reference>
<dbReference type="InterPro" id="IPR001247">
    <property type="entry name" value="ExoRNase_PH_dom1"/>
</dbReference>
<dbReference type="GO" id="GO:0000175">
    <property type="term" value="F:3'-5'-RNA exonuclease activity"/>
    <property type="evidence" value="ECO:0007669"/>
    <property type="project" value="TreeGrafter"/>
</dbReference>
<dbReference type="HOGENOM" id="CLU_004217_2_2_0"/>
<dbReference type="GO" id="GO:0000287">
    <property type="term" value="F:magnesium ion binding"/>
    <property type="evidence" value="ECO:0007669"/>
    <property type="project" value="UniProtKB-UniRule"/>
</dbReference>
<evidence type="ECO:0000313" key="10">
    <source>
        <dbReference type="EMBL" id="ADD68122.1"/>
    </source>
</evidence>
<dbReference type="FunFam" id="3.30.1370.10:FF:000001">
    <property type="entry name" value="Polyribonucleotide nucleotidyltransferase"/>
    <property type="match status" value="1"/>
</dbReference>
<keyword evidence="4 8" id="KW-0548">Nucleotidyltransferase</keyword>
<dbReference type="InterPro" id="IPR012340">
    <property type="entry name" value="NA-bd_OB-fold"/>
</dbReference>
<dbReference type="SUPFAM" id="SSF54791">
    <property type="entry name" value="Eukaryotic type KH-domain (KH-domain type I)"/>
    <property type="match status" value="1"/>
</dbReference>
<dbReference type="GO" id="GO:0003723">
    <property type="term" value="F:RNA binding"/>
    <property type="evidence" value="ECO:0007669"/>
    <property type="project" value="UniProtKB-UniRule"/>
</dbReference>
<dbReference type="PROSITE" id="PS50126">
    <property type="entry name" value="S1"/>
    <property type="match status" value="1"/>
</dbReference>
<dbReference type="CDD" id="cd11363">
    <property type="entry name" value="RNase_PH_PNPase_1"/>
    <property type="match status" value="1"/>
</dbReference>
<dbReference type="InterPro" id="IPR012162">
    <property type="entry name" value="PNPase"/>
</dbReference>
<keyword evidence="5 8" id="KW-0479">Metal-binding</keyword>
<dbReference type="InterPro" id="IPR004088">
    <property type="entry name" value="KH_dom_type_1"/>
</dbReference>
<comment type="subcellular location">
    <subcellularLocation>
        <location evidence="8">Cytoplasm</location>
    </subcellularLocation>
</comment>
<dbReference type="Gene3D" id="2.40.50.140">
    <property type="entry name" value="Nucleic acid-binding proteins"/>
    <property type="match status" value="1"/>
</dbReference>
<comment type="catalytic activity">
    <reaction evidence="8">
        <text>RNA(n+1) + phosphate = RNA(n) + a ribonucleoside 5'-diphosphate</text>
        <dbReference type="Rhea" id="RHEA:22096"/>
        <dbReference type="Rhea" id="RHEA-COMP:14527"/>
        <dbReference type="Rhea" id="RHEA-COMP:17342"/>
        <dbReference type="ChEBI" id="CHEBI:43474"/>
        <dbReference type="ChEBI" id="CHEBI:57930"/>
        <dbReference type="ChEBI" id="CHEBI:140395"/>
        <dbReference type="EC" id="2.7.7.8"/>
    </reaction>
</comment>
<dbReference type="SUPFAM" id="SSF54211">
    <property type="entry name" value="Ribosomal protein S5 domain 2-like"/>
    <property type="match status" value="2"/>
</dbReference>
<dbReference type="eggNOG" id="COG1185">
    <property type="taxonomic scope" value="Bacteria"/>
</dbReference>